<dbReference type="SMART" id="SM00179">
    <property type="entry name" value="EGF_CA"/>
    <property type="match status" value="1"/>
</dbReference>
<keyword evidence="1" id="KW-1015">Disulfide bond</keyword>
<protein>
    <submittedName>
        <fullName evidence="3">Calcium-binding EGF-like domain-containing protein</fullName>
    </submittedName>
</protein>
<gene>
    <name evidence="3" type="ORF">POL72_14345</name>
</gene>
<reference evidence="3 4" key="1">
    <citation type="submission" date="2023-01" db="EMBL/GenBank/DDBJ databases">
        <title>Minimal conservation of predation-associated metabolite biosynthetic gene clusters underscores biosynthetic potential of Myxococcota including descriptions for ten novel species: Archangium lansinium sp. nov., Myxococcus landrumus sp. nov., Nannocystis bai.</title>
        <authorList>
            <person name="Ahearne A."/>
            <person name="Stevens C."/>
            <person name="Dowd S."/>
        </authorList>
    </citation>
    <scope>NUCLEOTIDE SEQUENCE [LARGE SCALE GENOMIC DNA]</scope>
    <source>
        <strain evidence="3 4">WIWO2</strain>
    </source>
</reference>
<dbReference type="Pfam" id="PF00008">
    <property type="entry name" value="EGF"/>
    <property type="match status" value="1"/>
</dbReference>
<evidence type="ECO:0000313" key="4">
    <source>
        <dbReference type="Proteomes" id="UP001217485"/>
    </source>
</evidence>
<dbReference type="PROSITE" id="PS00010">
    <property type="entry name" value="ASX_HYDROXYL"/>
    <property type="match status" value="1"/>
</dbReference>
<dbReference type="Proteomes" id="UP001217485">
    <property type="component" value="Unassembled WGS sequence"/>
</dbReference>
<dbReference type="InterPro" id="IPR001881">
    <property type="entry name" value="EGF-like_Ca-bd_dom"/>
</dbReference>
<dbReference type="Gene3D" id="2.10.25.10">
    <property type="entry name" value="Laminin"/>
    <property type="match status" value="1"/>
</dbReference>
<dbReference type="PROSITE" id="PS01186">
    <property type="entry name" value="EGF_2"/>
    <property type="match status" value="1"/>
</dbReference>
<name>A0ABT5C153_9BACT</name>
<comment type="caution">
    <text evidence="3">The sequence shown here is derived from an EMBL/GenBank/DDBJ whole genome shotgun (WGS) entry which is preliminary data.</text>
</comment>
<evidence type="ECO:0000259" key="2">
    <source>
        <dbReference type="PROSITE" id="PS50026"/>
    </source>
</evidence>
<dbReference type="EMBL" id="JAQNDK010000001">
    <property type="protein sequence ID" value="MDC0678922.1"/>
    <property type="molecule type" value="Genomic_DNA"/>
</dbReference>
<dbReference type="PROSITE" id="PS50026">
    <property type="entry name" value="EGF_3"/>
    <property type="match status" value="1"/>
</dbReference>
<sequence length="207" mass="21380">MTRETPLIRMSLFTLLGAKSVTMLSGCTSTPAEDDHLGSAEQALTASECNYFAVNGKVQTCVDGVNSYTCQCPAGYSETNCETQATACPCSSLPEWQAALATSPLPAGSCSASSWPGPCGSVANVEPGSSLAYLNAGDGSAAWTLYSGSPSGGSSSFCGTYDILTNTYCSFYGYGHLEISLPVIPAENSACQAEILSWAQQKGATCH</sequence>
<accession>A0ABT5C153</accession>
<dbReference type="InterPro" id="IPR000742">
    <property type="entry name" value="EGF"/>
</dbReference>
<dbReference type="CDD" id="cd00054">
    <property type="entry name" value="EGF_CA"/>
    <property type="match status" value="1"/>
</dbReference>
<keyword evidence="4" id="KW-1185">Reference proteome</keyword>
<dbReference type="RefSeq" id="WP_272095780.1">
    <property type="nucleotide sequence ID" value="NZ_JAQNDK010000001.1"/>
</dbReference>
<evidence type="ECO:0000256" key="1">
    <source>
        <dbReference type="ARBA" id="ARBA00023157"/>
    </source>
</evidence>
<evidence type="ECO:0000313" key="3">
    <source>
        <dbReference type="EMBL" id="MDC0678922.1"/>
    </source>
</evidence>
<proteinExistence type="predicted"/>
<dbReference type="InterPro" id="IPR000152">
    <property type="entry name" value="EGF-type_Asp/Asn_hydroxyl_site"/>
</dbReference>
<organism evidence="3 4">
    <name type="scientific">Sorangium atrum</name>
    <dbReference type="NCBI Taxonomy" id="2995308"/>
    <lineage>
        <taxon>Bacteria</taxon>
        <taxon>Pseudomonadati</taxon>
        <taxon>Myxococcota</taxon>
        <taxon>Polyangia</taxon>
        <taxon>Polyangiales</taxon>
        <taxon>Polyangiaceae</taxon>
        <taxon>Sorangium</taxon>
    </lineage>
</organism>
<feature type="domain" description="EGF-like" evidence="2">
    <location>
        <begin position="45"/>
        <end position="82"/>
    </location>
</feature>
<dbReference type="SUPFAM" id="SSF57196">
    <property type="entry name" value="EGF/Laminin"/>
    <property type="match status" value="1"/>
</dbReference>